<dbReference type="PANTHER" id="PTHR23389:SF6">
    <property type="entry name" value="REPLICATION FACTOR C SUBUNIT 1"/>
    <property type="match status" value="1"/>
</dbReference>
<dbReference type="PANTHER" id="PTHR23389">
    <property type="entry name" value="CHROMOSOME TRANSMISSION FIDELITY FACTOR 18"/>
    <property type="match status" value="1"/>
</dbReference>
<reference evidence="4" key="1">
    <citation type="journal article" date="2020" name="bioRxiv">
        <title>A rank-normalized archaeal taxonomy based on genome phylogeny resolves widespread incomplete and uneven classifications.</title>
        <authorList>
            <person name="Rinke C."/>
            <person name="Chuvochina M."/>
            <person name="Mussig A.J."/>
            <person name="Chaumeil P.-A."/>
            <person name="Waite D.W."/>
            <person name="Whitman W.B."/>
            <person name="Parks D.H."/>
            <person name="Hugenholtz P."/>
        </authorList>
    </citation>
    <scope>NUCLEOTIDE SEQUENCE [LARGE SCALE GENOMIC DNA]</scope>
</reference>
<evidence type="ECO:0000256" key="1">
    <source>
        <dbReference type="ARBA" id="ARBA00022705"/>
    </source>
</evidence>
<protein>
    <submittedName>
        <fullName evidence="3">AAA family ATPase</fullName>
    </submittedName>
</protein>
<dbReference type="GO" id="GO:0006260">
    <property type="term" value="P:DNA replication"/>
    <property type="evidence" value="ECO:0007669"/>
    <property type="project" value="UniProtKB-KW"/>
</dbReference>
<proteinExistence type="predicted"/>
<dbReference type="GO" id="GO:0005524">
    <property type="term" value="F:ATP binding"/>
    <property type="evidence" value="ECO:0007669"/>
    <property type="project" value="InterPro"/>
</dbReference>
<dbReference type="GO" id="GO:0016887">
    <property type="term" value="F:ATP hydrolysis activity"/>
    <property type="evidence" value="ECO:0007669"/>
    <property type="project" value="InterPro"/>
</dbReference>
<organism evidence="3 4">
    <name type="scientific">Candidatus Iainarchaeum sp</name>
    <dbReference type="NCBI Taxonomy" id="3101447"/>
    <lineage>
        <taxon>Archaea</taxon>
        <taxon>Candidatus Iainarchaeota</taxon>
        <taxon>Candidatus Iainarchaeia</taxon>
        <taxon>Candidatus Iainarchaeales</taxon>
        <taxon>Candidatus Iainarchaeaceae</taxon>
        <taxon>Candidatus Iainarchaeum</taxon>
    </lineage>
</organism>
<dbReference type="EMBL" id="DUFW01000069">
    <property type="protein sequence ID" value="HIH21781.1"/>
    <property type="molecule type" value="Genomic_DNA"/>
</dbReference>
<dbReference type="Gene3D" id="3.40.50.300">
    <property type="entry name" value="P-loop containing nucleotide triphosphate hydrolases"/>
    <property type="match status" value="1"/>
</dbReference>
<dbReference type="SUPFAM" id="SSF52540">
    <property type="entry name" value="P-loop containing nucleoside triphosphate hydrolases"/>
    <property type="match status" value="1"/>
</dbReference>
<name>A0A7J4JVI4_9ARCH</name>
<accession>A0A7J4JVI4</accession>
<dbReference type="InterPro" id="IPR003959">
    <property type="entry name" value="ATPase_AAA_core"/>
</dbReference>
<dbReference type="InterPro" id="IPR027417">
    <property type="entry name" value="P-loop_NTPase"/>
</dbReference>
<dbReference type="CDD" id="cd00009">
    <property type="entry name" value="AAA"/>
    <property type="match status" value="1"/>
</dbReference>
<evidence type="ECO:0000313" key="4">
    <source>
        <dbReference type="Proteomes" id="UP000590964"/>
    </source>
</evidence>
<gene>
    <name evidence="3" type="ORF">HA222_03955</name>
</gene>
<dbReference type="Proteomes" id="UP000590964">
    <property type="component" value="Unassembled WGS sequence"/>
</dbReference>
<dbReference type="Pfam" id="PF00004">
    <property type="entry name" value="AAA"/>
    <property type="match status" value="1"/>
</dbReference>
<sequence length="107" mass="11285">MLFHGHTGSGKTLLAEITARENAWELFELNASDFRTKDIIERIAGAAALNSSFSGKLRLVLLDEVDGLQGTADKGGAAAIGSLLRQASQPVILTANEIYGDAGKKLS</sequence>
<dbReference type="AlphaFoldDB" id="A0A7J4JVI4"/>
<feature type="domain" description="ATPase AAA-type core" evidence="2">
    <location>
        <begin position="1"/>
        <end position="86"/>
    </location>
</feature>
<evidence type="ECO:0000259" key="2">
    <source>
        <dbReference type="Pfam" id="PF00004"/>
    </source>
</evidence>
<comment type="caution">
    <text evidence="3">The sequence shown here is derived from an EMBL/GenBank/DDBJ whole genome shotgun (WGS) entry which is preliminary data.</text>
</comment>
<feature type="non-terminal residue" evidence="3">
    <location>
        <position position="107"/>
    </location>
</feature>
<evidence type="ECO:0000313" key="3">
    <source>
        <dbReference type="EMBL" id="HIH21781.1"/>
    </source>
</evidence>
<keyword evidence="1" id="KW-0235">DNA replication</keyword>